<evidence type="ECO:0000313" key="2">
    <source>
        <dbReference type="EMBL" id="VDK28817.1"/>
    </source>
</evidence>
<organism evidence="4">
    <name type="scientific">Anisakis simplex</name>
    <name type="common">Herring worm</name>
    <dbReference type="NCBI Taxonomy" id="6269"/>
    <lineage>
        <taxon>Eukaryota</taxon>
        <taxon>Metazoa</taxon>
        <taxon>Ecdysozoa</taxon>
        <taxon>Nematoda</taxon>
        <taxon>Chromadorea</taxon>
        <taxon>Rhabditida</taxon>
        <taxon>Spirurina</taxon>
        <taxon>Ascaridomorpha</taxon>
        <taxon>Ascaridoidea</taxon>
        <taxon>Anisakidae</taxon>
        <taxon>Anisakis</taxon>
        <taxon>Anisakis simplex complex</taxon>
    </lineage>
</organism>
<keyword evidence="1" id="KW-1133">Transmembrane helix</keyword>
<proteinExistence type="predicted"/>
<sequence>MASTATATALYGCQQPGQQQQGGRRTVASVPHSAALYPKRSASANVTHSASALRLQERRLHEQETIDELLQKCRTSQRGLACSSTQQVRYYYYYCYILLLYIVIMYYYILLLCIIIIYCYYVLLLLRLLTNSIVLND</sequence>
<evidence type="ECO:0000313" key="4">
    <source>
        <dbReference type="WBParaSite" id="ASIM_0000748201-mRNA-1"/>
    </source>
</evidence>
<name>A0A0M3JIL6_ANISI</name>
<keyword evidence="1" id="KW-0472">Membrane</keyword>
<keyword evidence="1" id="KW-0812">Transmembrane</keyword>
<protein>
    <submittedName>
        <fullName evidence="2 4">Uncharacterized protein</fullName>
    </submittedName>
</protein>
<reference evidence="2 3" key="2">
    <citation type="submission" date="2018-11" db="EMBL/GenBank/DDBJ databases">
        <authorList>
            <consortium name="Pathogen Informatics"/>
        </authorList>
    </citation>
    <scope>NUCLEOTIDE SEQUENCE [LARGE SCALE GENOMIC DNA]</scope>
</reference>
<accession>A0A0M3JIL6</accession>
<reference evidence="4" key="1">
    <citation type="submission" date="2017-02" db="UniProtKB">
        <authorList>
            <consortium name="WormBaseParasite"/>
        </authorList>
    </citation>
    <scope>IDENTIFICATION</scope>
</reference>
<evidence type="ECO:0000256" key="1">
    <source>
        <dbReference type="SAM" id="Phobius"/>
    </source>
</evidence>
<dbReference type="EMBL" id="UYRR01017204">
    <property type="protein sequence ID" value="VDK28817.1"/>
    <property type="molecule type" value="Genomic_DNA"/>
</dbReference>
<evidence type="ECO:0000313" key="3">
    <source>
        <dbReference type="Proteomes" id="UP000267096"/>
    </source>
</evidence>
<feature type="transmembrane region" description="Helical" evidence="1">
    <location>
        <begin position="93"/>
        <end position="123"/>
    </location>
</feature>
<gene>
    <name evidence="2" type="ORF">ASIM_LOCUS7253</name>
</gene>
<dbReference type="Proteomes" id="UP000267096">
    <property type="component" value="Unassembled WGS sequence"/>
</dbReference>
<keyword evidence="3" id="KW-1185">Reference proteome</keyword>
<dbReference type="AlphaFoldDB" id="A0A0M3JIL6"/>
<dbReference type="WBParaSite" id="ASIM_0000748201-mRNA-1">
    <property type="protein sequence ID" value="ASIM_0000748201-mRNA-1"/>
    <property type="gene ID" value="ASIM_0000748201"/>
</dbReference>